<proteinExistence type="predicted"/>
<comment type="caution">
    <text evidence="1">The sequence shown here is derived from an EMBL/GenBank/DDBJ whole genome shotgun (WGS) entry which is preliminary data.</text>
</comment>
<reference evidence="1 2" key="1">
    <citation type="submission" date="2020-04" db="EMBL/GenBank/DDBJ databases">
        <title>Enterovirga sp. isolate from soil.</title>
        <authorList>
            <person name="Chea S."/>
            <person name="Kim D.-U."/>
        </authorList>
    </citation>
    <scope>NUCLEOTIDE SEQUENCE [LARGE SCALE GENOMIC DNA]</scope>
    <source>
        <strain evidence="1 2">DB1703</strain>
    </source>
</reference>
<gene>
    <name evidence="1" type="ORF">HJG44_08550</name>
</gene>
<protein>
    <submittedName>
        <fullName evidence="1">Uncharacterized protein</fullName>
    </submittedName>
</protein>
<accession>A0A849I8P3</accession>
<keyword evidence="2" id="KW-1185">Reference proteome</keyword>
<evidence type="ECO:0000313" key="1">
    <source>
        <dbReference type="EMBL" id="NNM72440.1"/>
    </source>
</evidence>
<dbReference type="Proteomes" id="UP000564885">
    <property type="component" value="Unassembled WGS sequence"/>
</dbReference>
<organism evidence="1 2">
    <name type="scientific">Enterovirga aerilata</name>
    <dbReference type="NCBI Taxonomy" id="2730920"/>
    <lineage>
        <taxon>Bacteria</taxon>
        <taxon>Pseudomonadati</taxon>
        <taxon>Pseudomonadota</taxon>
        <taxon>Alphaproteobacteria</taxon>
        <taxon>Hyphomicrobiales</taxon>
        <taxon>Methylobacteriaceae</taxon>
        <taxon>Enterovirga</taxon>
    </lineage>
</organism>
<sequence>MAATGANGAEAALREDFARRIAALAEERAFAFRRLNLLTAITDSVTRADDEDMAAVYGLSHLRHRLGWSETEGVRDEVLERFAPVCRALHAASRPEPDPEADPGAELARFEAWYRERVGSSFWVLFENPMPETPLVDF</sequence>
<evidence type="ECO:0000313" key="2">
    <source>
        <dbReference type="Proteomes" id="UP000564885"/>
    </source>
</evidence>
<dbReference type="AlphaFoldDB" id="A0A849I8P3"/>
<dbReference type="EMBL" id="JABEPP010000002">
    <property type="protein sequence ID" value="NNM72440.1"/>
    <property type="molecule type" value="Genomic_DNA"/>
</dbReference>
<dbReference type="RefSeq" id="WP_171217909.1">
    <property type="nucleotide sequence ID" value="NZ_JABEPP010000002.1"/>
</dbReference>
<name>A0A849I8P3_9HYPH</name>